<keyword evidence="1" id="KW-1185">Reference proteome</keyword>
<protein>
    <submittedName>
        <fullName evidence="2">Uncharacterized protein</fullName>
    </submittedName>
</protein>
<dbReference type="AlphaFoldDB" id="A0A7E4VH63"/>
<reference evidence="2" key="2">
    <citation type="submission" date="2020-10" db="UniProtKB">
        <authorList>
            <consortium name="WormBaseParasite"/>
        </authorList>
    </citation>
    <scope>IDENTIFICATION</scope>
</reference>
<dbReference type="WBParaSite" id="Pan_g20964.t1">
    <property type="protein sequence ID" value="Pan_g20964.t1"/>
    <property type="gene ID" value="Pan_g20964"/>
</dbReference>
<name>A0A7E4VH63_PANRE</name>
<evidence type="ECO:0000313" key="2">
    <source>
        <dbReference type="WBParaSite" id="Pan_g20964.t1"/>
    </source>
</evidence>
<accession>A0A7E4VH63</accession>
<dbReference type="Proteomes" id="UP000492821">
    <property type="component" value="Unassembled WGS sequence"/>
</dbReference>
<reference evidence="1" key="1">
    <citation type="journal article" date="2013" name="Genetics">
        <title>The draft genome and transcriptome of Panagrellus redivivus are shaped by the harsh demands of a free-living lifestyle.</title>
        <authorList>
            <person name="Srinivasan J."/>
            <person name="Dillman A.R."/>
            <person name="Macchietto M.G."/>
            <person name="Heikkinen L."/>
            <person name="Lakso M."/>
            <person name="Fracchia K.M."/>
            <person name="Antoshechkin I."/>
            <person name="Mortazavi A."/>
            <person name="Wong G."/>
            <person name="Sternberg P.W."/>
        </authorList>
    </citation>
    <scope>NUCLEOTIDE SEQUENCE [LARGE SCALE GENOMIC DNA]</scope>
    <source>
        <strain evidence="1">MT8872</strain>
    </source>
</reference>
<evidence type="ECO:0000313" key="1">
    <source>
        <dbReference type="Proteomes" id="UP000492821"/>
    </source>
</evidence>
<organism evidence="1 2">
    <name type="scientific">Panagrellus redivivus</name>
    <name type="common">Microworm</name>
    <dbReference type="NCBI Taxonomy" id="6233"/>
    <lineage>
        <taxon>Eukaryota</taxon>
        <taxon>Metazoa</taxon>
        <taxon>Ecdysozoa</taxon>
        <taxon>Nematoda</taxon>
        <taxon>Chromadorea</taxon>
        <taxon>Rhabditida</taxon>
        <taxon>Tylenchina</taxon>
        <taxon>Panagrolaimomorpha</taxon>
        <taxon>Panagrolaimoidea</taxon>
        <taxon>Panagrolaimidae</taxon>
        <taxon>Panagrellus</taxon>
    </lineage>
</organism>
<sequence length="118" mass="13518">MERIRPRPMKIIMNLGVEDDGCHHRGTEEGHGEVTWGQIERAKHGHQRKDREGWQCATDHATKTGARVLLAFRDSPLTKAFLPGQRRGRSAHVEGETNLDDRSGRIWMFLLFSEGFIQ</sequence>
<proteinExistence type="predicted"/>